<organism evidence="1 2">
    <name type="scientific">Apiospora phragmitis</name>
    <dbReference type="NCBI Taxonomy" id="2905665"/>
    <lineage>
        <taxon>Eukaryota</taxon>
        <taxon>Fungi</taxon>
        <taxon>Dikarya</taxon>
        <taxon>Ascomycota</taxon>
        <taxon>Pezizomycotina</taxon>
        <taxon>Sordariomycetes</taxon>
        <taxon>Xylariomycetidae</taxon>
        <taxon>Amphisphaeriales</taxon>
        <taxon>Apiosporaceae</taxon>
        <taxon>Apiospora</taxon>
    </lineage>
</organism>
<dbReference type="RefSeq" id="XP_066712165.1">
    <property type="nucleotide sequence ID" value="XM_066863055.1"/>
</dbReference>
<dbReference type="EMBL" id="JAQQWL010000011">
    <property type="protein sequence ID" value="KAK8049916.1"/>
    <property type="molecule type" value="Genomic_DNA"/>
</dbReference>
<reference evidence="1 2" key="1">
    <citation type="submission" date="2023-01" db="EMBL/GenBank/DDBJ databases">
        <title>Analysis of 21 Apiospora genomes using comparative genomics revels a genus with tremendous synthesis potential of carbohydrate active enzymes and secondary metabolites.</title>
        <authorList>
            <person name="Sorensen T."/>
        </authorList>
    </citation>
    <scope>NUCLEOTIDE SEQUENCE [LARGE SCALE GENOMIC DNA]</scope>
    <source>
        <strain evidence="1 2">CBS 135458</strain>
    </source>
</reference>
<proteinExistence type="predicted"/>
<protein>
    <submittedName>
        <fullName evidence="1">Uncharacterized protein</fullName>
    </submittedName>
</protein>
<keyword evidence="2" id="KW-1185">Reference proteome</keyword>
<accession>A0ABR1TTD2</accession>
<dbReference type="GeneID" id="92096118"/>
<gene>
    <name evidence="1" type="ORF">PG994_011646</name>
</gene>
<name>A0ABR1TTD2_9PEZI</name>
<evidence type="ECO:0000313" key="2">
    <source>
        <dbReference type="Proteomes" id="UP001480595"/>
    </source>
</evidence>
<dbReference type="Proteomes" id="UP001480595">
    <property type="component" value="Unassembled WGS sequence"/>
</dbReference>
<comment type="caution">
    <text evidence="1">The sequence shown here is derived from an EMBL/GenBank/DDBJ whole genome shotgun (WGS) entry which is preliminary data.</text>
</comment>
<evidence type="ECO:0000313" key="1">
    <source>
        <dbReference type="EMBL" id="KAK8049916.1"/>
    </source>
</evidence>
<sequence>MTVSNRGVQFVAPARKFDRQIFGRGYEIFHVQLACKEVGFDMKPRLRAGIYLAKRFGTGDTWSRIWSTELPSFESWTKYEVNSFFVLKERSSLQDLMLAGGIGDVTALWVRTLPPAVAWPYRLAFAYPPYQWDERNKLFQGFHWGKQEPFVLAFRKSMTHDTSDGALDENPASSYFLVVLGIRELDQQQLGEWSKQHIWFQIKCRGVAAYGQERETGDTEPR</sequence>